<evidence type="ECO:0000256" key="4">
    <source>
        <dbReference type="ARBA" id="ARBA00022839"/>
    </source>
</evidence>
<dbReference type="CDD" id="cd09857">
    <property type="entry name" value="PIN_EXO1"/>
    <property type="match status" value="1"/>
</dbReference>
<dbReference type="GO" id="GO:0006281">
    <property type="term" value="P:DNA repair"/>
    <property type="evidence" value="ECO:0007669"/>
    <property type="project" value="UniProtKB-KW"/>
</dbReference>
<dbReference type="Gene3D" id="3.40.50.1010">
    <property type="entry name" value="5'-nuclease"/>
    <property type="match status" value="1"/>
</dbReference>
<dbReference type="GO" id="GO:0017108">
    <property type="term" value="F:5'-flap endonuclease activity"/>
    <property type="evidence" value="ECO:0007669"/>
    <property type="project" value="TreeGrafter"/>
</dbReference>
<keyword evidence="3" id="KW-0227">DNA damage</keyword>
<dbReference type="SMART" id="SM00485">
    <property type="entry name" value="XPGN"/>
    <property type="match status" value="1"/>
</dbReference>
<dbReference type="InterPro" id="IPR018379">
    <property type="entry name" value="BEN_domain"/>
</dbReference>
<dbReference type="SUPFAM" id="SSF88723">
    <property type="entry name" value="PIN domain-like"/>
    <property type="match status" value="1"/>
</dbReference>
<keyword evidence="4" id="KW-0378">Hydrolase</keyword>
<keyword evidence="10" id="KW-1185">Reference proteome</keyword>
<dbReference type="GO" id="GO:0003677">
    <property type="term" value="F:DNA binding"/>
    <property type="evidence" value="ECO:0007669"/>
    <property type="project" value="UniProtKB-KW"/>
</dbReference>
<dbReference type="Gene3D" id="1.10.10.2590">
    <property type="entry name" value="BEN domain"/>
    <property type="match status" value="1"/>
</dbReference>
<feature type="region of interest" description="Disordered" evidence="8">
    <location>
        <begin position="397"/>
        <end position="448"/>
    </location>
</feature>
<proteinExistence type="predicted"/>
<reference evidence="11" key="1">
    <citation type="submission" date="2025-08" db="UniProtKB">
        <authorList>
            <consortium name="RefSeq"/>
        </authorList>
    </citation>
    <scope>IDENTIFICATION</scope>
    <source>
        <tissue evidence="11">Gonad</tissue>
    </source>
</reference>
<evidence type="ECO:0000256" key="6">
    <source>
        <dbReference type="ARBA" id="ARBA00023204"/>
    </source>
</evidence>
<evidence type="ECO:0000259" key="9">
    <source>
        <dbReference type="PROSITE" id="PS51457"/>
    </source>
</evidence>
<dbReference type="GeneID" id="109473266"/>
<dbReference type="GO" id="GO:0046872">
    <property type="term" value="F:metal ion binding"/>
    <property type="evidence" value="ECO:0007669"/>
    <property type="project" value="InterPro"/>
</dbReference>
<dbReference type="RefSeq" id="XP_019628701.1">
    <property type="nucleotide sequence ID" value="XM_019773142.1"/>
</dbReference>
<dbReference type="GO" id="GO:0004527">
    <property type="term" value="F:exonuclease activity"/>
    <property type="evidence" value="ECO:0007669"/>
    <property type="project" value="UniProtKB-KW"/>
</dbReference>
<dbReference type="KEGG" id="bbel:109473266"/>
<dbReference type="Pfam" id="PF00752">
    <property type="entry name" value="XPG_N"/>
    <property type="match status" value="1"/>
</dbReference>
<comment type="subcellular location">
    <subcellularLocation>
        <location evidence="1">Nucleus</location>
    </subcellularLocation>
</comment>
<keyword evidence="6" id="KW-0234">DNA repair</keyword>
<evidence type="ECO:0000256" key="7">
    <source>
        <dbReference type="ARBA" id="ARBA00023242"/>
    </source>
</evidence>
<organism evidence="10 11">
    <name type="scientific">Branchiostoma belcheri</name>
    <name type="common">Amphioxus</name>
    <dbReference type="NCBI Taxonomy" id="7741"/>
    <lineage>
        <taxon>Eukaryota</taxon>
        <taxon>Metazoa</taxon>
        <taxon>Chordata</taxon>
        <taxon>Cephalochordata</taxon>
        <taxon>Leptocardii</taxon>
        <taxon>Amphioxiformes</taxon>
        <taxon>Branchiostomatidae</taxon>
        <taxon>Branchiostoma</taxon>
    </lineage>
</organism>
<dbReference type="InterPro" id="IPR006084">
    <property type="entry name" value="XPG/Rad2"/>
</dbReference>
<dbReference type="FunFam" id="3.40.50.1010:FF:000111">
    <property type="entry name" value="Exonuclease 1"/>
    <property type="match status" value="1"/>
</dbReference>
<sequence>MQIYKYACYIWLQYVHQPSIFITTAFSETFCIRMGIKGLLPDLARSAESITIEDMAGSIVAIDGSGWLHKGIYACAKELFLQQHTDSYIRFFMNNIETLLKKGITPLVVFDGPNPLPAKAEVAAERRQIRSTAKMNALLAISQGRGNAADARRHFCSAVGVAPDMVDNVIKALKNRGVDYVVAPYEADPQLALMSISGTADYVITEDTDLLVFGTKQCETLNGEKRRKAAALGEQEDKETAEILAYLATIETPEKNAPVKRTEMASRSVGGDKSIAAGIDDVIKDSFRPVEQRLDRMEAQLCHSGGAPDKEVQGQEQRDGKQAPGPLEWPRWGRGHQHRYEVCGGLAAATRIELAAATRIELAAATRIELAAVAKRELAAVAKRELAAVAKRELAAQSPNASWQQLSTSQGHGASPATWPTFEAGFQRTPQLTPPSAPTSSSQAEMVPVGDPNRRVFLEADVLARVEMVLPTSDDQTAATSVSKLLGALFSRQELADNNAMGENGRTALDRNKVEAIIEWVAEKTKKSAGDQRFRRAIISLINKRCRHIRNDVKKAAC</sequence>
<name>A0A6P4ZGB7_BRABE</name>
<evidence type="ECO:0000256" key="2">
    <source>
        <dbReference type="ARBA" id="ARBA00022759"/>
    </source>
</evidence>
<evidence type="ECO:0000256" key="3">
    <source>
        <dbReference type="ARBA" id="ARBA00022763"/>
    </source>
</evidence>
<feature type="region of interest" description="Disordered" evidence="8">
    <location>
        <begin position="304"/>
        <end position="333"/>
    </location>
</feature>
<accession>A0A6P4ZGB7</accession>
<dbReference type="Proteomes" id="UP000515135">
    <property type="component" value="Unplaced"/>
</dbReference>
<dbReference type="OrthoDB" id="26491at2759"/>
<dbReference type="InterPro" id="IPR019974">
    <property type="entry name" value="XPG_CS"/>
</dbReference>
<dbReference type="SMART" id="SM01025">
    <property type="entry name" value="BEN"/>
    <property type="match status" value="1"/>
</dbReference>
<dbReference type="InterPro" id="IPR029060">
    <property type="entry name" value="PIN-like_dom_sf"/>
</dbReference>
<dbReference type="GO" id="GO:0005634">
    <property type="term" value="C:nucleus"/>
    <property type="evidence" value="ECO:0007669"/>
    <property type="project" value="UniProtKB-SubCell"/>
</dbReference>
<evidence type="ECO:0000313" key="11">
    <source>
        <dbReference type="RefSeq" id="XP_019628701.1"/>
    </source>
</evidence>
<dbReference type="InterPro" id="IPR006086">
    <property type="entry name" value="XPG-I_dom"/>
</dbReference>
<dbReference type="InterPro" id="IPR044752">
    <property type="entry name" value="PIN-like_EXO1"/>
</dbReference>
<evidence type="ECO:0000256" key="5">
    <source>
        <dbReference type="ARBA" id="ARBA00023125"/>
    </source>
</evidence>
<evidence type="ECO:0000313" key="10">
    <source>
        <dbReference type="Proteomes" id="UP000515135"/>
    </source>
</evidence>
<dbReference type="PROSITE" id="PS00842">
    <property type="entry name" value="XPG_2"/>
    <property type="match status" value="1"/>
</dbReference>
<keyword evidence="7" id="KW-0539">Nucleus</keyword>
<dbReference type="PRINTS" id="PR00853">
    <property type="entry name" value="XPGRADSUPER"/>
</dbReference>
<dbReference type="SMART" id="SM00484">
    <property type="entry name" value="XPGI"/>
    <property type="match status" value="1"/>
</dbReference>
<keyword evidence="5" id="KW-0238">DNA-binding</keyword>
<dbReference type="Pfam" id="PF00867">
    <property type="entry name" value="XPG_I"/>
    <property type="match status" value="1"/>
</dbReference>
<keyword evidence="4" id="KW-0540">Nuclease</keyword>
<dbReference type="PROSITE" id="PS51457">
    <property type="entry name" value="BEN"/>
    <property type="match status" value="1"/>
</dbReference>
<dbReference type="InterPro" id="IPR006085">
    <property type="entry name" value="XPG_DNA_repair_N"/>
</dbReference>
<keyword evidence="2" id="KW-0255">Endonuclease</keyword>
<feature type="compositionally biased region" description="Polar residues" evidence="8">
    <location>
        <begin position="397"/>
        <end position="412"/>
    </location>
</feature>
<gene>
    <name evidence="11" type="primary">LOC109473266</name>
</gene>
<protein>
    <submittedName>
        <fullName evidence="11">Uncharacterized protein LOC109473266</fullName>
    </submittedName>
</protein>
<dbReference type="Pfam" id="PF10523">
    <property type="entry name" value="BEN"/>
    <property type="match status" value="1"/>
</dbReference>
<feature type="compositionally biased region" description="Basic and acidic residues" evidence="8">
    <location>
        <begin position="308"/>
        <end position="321"/>
    </location>
</feature>
<evidence type="ECO:0000256" key="8">
    <source>
        <dbReference type="SAM" id="MobiDB-lite"/>
    </source>
</evidence>
<evidence type="ECO:0000256" key="1">
    <source>
        <dbReference type="ARBA" id="ARBA00004123"/>
    </source>
</evidence>
<dbReference type="PANTHER" id="PTHR11081">
    <property type="entry name" value="FLAP ENDONUCLEASE FAMILY MEMBER"/>
    <property type="match status" value="1"/>
</dbReference>
<feature type="domain" description="BEN" evidence="9">
    <location>
        <begin position="453"/>
        <end position="553"/>
    </location>
</feature>
<dbReference type="PANTHER" id="PTHR11081:SF65">
    <property type="entry name" value="DNA DAMAGE-INDUCIBLE PROTEIN DIN7-RELATED"/>
    <property type="match status" value="1"/>
</dbReference>
<dbReference type="AlphaFoldDB" id="A0A6P4ZGB7"/>
<keyword evidence="4" id="KW-0269">Exonuclease</keyword>